<gene>
    <name evidence="1" type="ORF">LCGC14_1650360</name>
</gene>
<dbReference type="EMBL" id="LAZR01013869">
    <property type="protein sequence ID" value="KKM19957.1"/>
    <property type="molecule type" value="Genomic_DNA"/>
</dbReference>
<comment type="caution">
    <text evidence="1">The sequence shown here is derived from an EMBL/GenBank/DDBJ whole genome shotgun (WGS) entry which is preliminary data.</text>
</comment>
<sequence length="77" mass="8391">MTRKKCVQSALFLVVVNALVGQFLGCPLEAELAMMLNTISQVQIDEILIRNPSLFGHRLEVANNVGSHSDGNLLLQA</sequence>
<organism evidence="1">
    <name type="scientific">marine sediment metagenome</name>
    <dbReference type="NCBI Taxonomy" id="412755"/>
    <lineage>
        <taxon>unclassified sequences</taxon>
        <taxon>metagenomes</taxon>
        <taxon>ecological metagenomes</taxon>
    </lineage>
</organism>
<dbReference type="AlphaFoldDB" id="A0A0F9HXS0"/>
<proteinExistence type="predicted"/>
<reference evidence="1" key="1">
    <citation type="journal article" date="2015" name="Nature">
        <title>Complex archaea that bridge the gap between prokaryotes and eukaryotes.</title>
        <authorList>
            <person name="Spang A."/>
            <person name="Saw J.H."/>
            <person name="Jorgensen S.L."/>
            <person name="Zaremba-Niedzwiedzka K."/>
            <person name="Martijn J."/>
            <person name="Lind A.E."/>
            <person name="van Eijk R."/>
            <person name="Schleper C."/>
            <person name="Guy L."/>
            <person name="Ettema T.J."/>
        </authorList>
    </citation>
    <scope>NUCLEOTIDE SEQUENCE</scope>
</reference>
<accession>A0A0F9HXS0</accession>
<protein>
    <submittedName>
        <fullName evidence="1">Uncharacterized protein</fullName>
    </submittedName>
</protein>
<evidence type="ECO:0000313" key="1">
    <source>
        <dbReference type="EMBL" id="KKM19957.1"/>
    </source>
</evidence>
<name>A0A0F9HXS0_9ZZZZ</name>